<protein>
    <submittedName>
        <fullName evidence="1">Uncharacterized protein</fullName>
    </submittedName>
</protein>
<dbReference type="AlphaFoldDB" id="A0A6A1WHM1"/>
<accession>A0A6A1WHM1</accession>
<dbReference type="Proteomes" id="UP000516437">
    <property type="component" value="Chromosome 2"/>
</dbReference>
<gene>
    <name evidence="1" type="ORF">CJ030_MR2G004216</name>
</gene>
<sequence>MVEALSLSNKHWIKEEFQSPEASWIKSCTLKSQFTTATSSRGVSLKFSRLGNQGSIQTFTLDPSPTWNQRPLPRTELHRWIPCHSHEQSGGASGILILLDLQYFARTTCTQSLSSRLYICQPSLETRAWLKSKKFRKPKPPFSRGQQSEFQAFGMKFLYFSIGKPHQKSRTRESNST</sequence>
<dbReference type="EMBL" id="RXIC02000020">
    <property type="protein sequence ID" value="KAB1224353.1"/>
    <property type="molecule type" value="Genomic_DNA"/>
</dbReference>
<reference evidence="1 2" key="1">
    <citation type="journal article" date="2019" name="Plant Biotechnol. J.">
        <title>The red bayberry genome and genetic basis of sex determination.</title>
        <authorList>
            <person name="Jia H.M."/>
            <person name="Jia H.J."/>
            <person name="Cai Q.L."/>
            <person name="Wang Y."/>
            <person name="Zhao H.B."/>
            <person name="Yang W.F."/>
            <person name="Wang G.Y."/>
            <person name="Li Y.H."/>
            <person name="Zhan D.L."/>
            <person name="Shen Y.T."/>
            <person name="Niu Q.F."/>
            <person name="Chang L."/>
            <person name="Qiu J."/>
            <person name="Zhao L."/>
            <person name="Xie H.B."/>
            <person name="Fu W.Y."/>
            <person name="Jin J."/>
            <person name="Li X.W."/>
            <person name="Jiao Y."/>
            <person name="Zhou C.C."/>
            <person name="Tu T."/>
            <person name="Chai C.Y."/>
            <person name="Gao J.L."/>
            <person name="Fan L.J."/>
            <person name="van de Weg E."/>
            <person name="Wang J.Y."/>
            <person name="Gao Z.S."/>
        </authorList>
    </citation>
    <scope>NUCLEOTIDE SEQUENCE [LARGE SCALE GENOMIC DNA]</scope>
    <source>
        <tissue evidence="1">Leaves</tissue>
    </source>
</reference>
<proteinExistence type="predicted"/>
<evidence type="ECO:0000313" key="2">
    <source>
        <dbReference type="Proteomes" id="UP000516437"/>
    </source>
</evidence>
<keyword evidence="2" id="KW-1185">Reference proteome</keyword>
<organism evidence="1 2">
    <name type="scientific">Morella rubra</name>
    <name type="common">Chinese bayberry</name>
    <dbReference type="NCBI Taxonomy" id="262757"/>
    <lineage>
        <taxon>Eukaryota</taxon>
        <taxon>Viridiplantae</taxon>
        <taxon>Streptophyta</taxon>
        <taxon>Embryophyta</taxon>
        <taxon>Tracheophyta</taxon>
        <taxon>Spermatophyta</taxon>
        <taxon>Magnoliopsida</taxon>
        <taxon>eudicotyledons</taxon>
        <taxon>Gunneridae</taxon>
        <taxon>Pentapetalae</taxon>
        <taxon>rosids</taxon>
        <taxon>fabids</taxon>
        <taxon>Fagales</taxon>
        <taxon>Myricaceae</taxon>
        <taxon>Morella</taxon>
    </lineage>
</organism>
<evidence type="ECO:0000313" key="1">
    <source>
        <dbReference type="EMBL" id="KAB1224353.1"/>
    </source>
</evidence>
<comment type="caution">
    <text evidence="1">The sequence shown here is derived from an EMBL/GenBank/DDBJ whole genome shotgun (WGS) entry which is preliminary data.</text>
</comment>
<name>A0A6A1WHM1_9ROSI</name>